<evidence type="ECO:0000313" key="3">
    <source>
        <dbReference type="Proteomes" id="UP000228775"/>
    </source>
</evidence>
<sequence length="189" mass="21428">MSHDILPQKTLLQSPMKVIKQKTVSGMSILLAIILTCVLISLGEYILFDLNRSVNPAYDVCGQYGVTKPQPVPMYQESTGAAYPISSISTYTQDDCRNFALLIHAAFVIPVFLAAFLMYFFFYFRRPRSKYKILAWPYFIFSIVMMVHLLIETGVRFASSKMAVYFILILVAALLTGLVILLQKKFGEK</sequence>
<proteinExistence type="predicted"/>
<name>A0A2M7AXM1_9BACT</name>
<dbReference type="Proteomes" id="UP000228775">
    <property type="component" value="Unassembled WGS sequence"/>
</dbReference>
<evidence type="ECO:0000256" key="1">
    <source>
        <dbReference type="SAM" id="Phobius"/>
    </source>
</evidence>
<keyword evidence="1" id="KW-0472">Membrane</keyword>
<feature type="transmembrane region" description="Helical" evidence="1">
    <location>
        <begin position="99"/>
        <end position="121"/>
    </location>
</feature>
<organism evidence="2 3">
    <name type="scientific">Candidatus Portnoybacteria bacterium CG06_land_8_20_14_3_00_39_12</name>
    <dbReference type="NCBI Taxonomy" id="1974809"/>
    <lineage>
        <taxon>Bacteria</taxon>
        <taxon>Candidatus Portnoyibacteriota</taxon>
    </lineage>
</organism>
<feature type="transmembrane region" description="Helical" evidence="1">
    <location>
        <begin position="24"/>
        <end position="48"/>
    </location>
</feature>
<keyword evidence="1" id="KW-0812">Transmembrane</keyword>
<comment type="caution">
    <text evidence="2">The sequence shown here is derived from an EMBL/GenBank/DDBJ whole genome shotgun (WGS) entry which is preliminary data.</text>
</comment>
<dbReference type="EMBL" id="PEVY01000024">
    <property type="protein sequence ID" value="PIU75377.1"/>
    <property type="molecule type" value="Genomic_DNA"/>
</dbReference>
<keyword evidence="1" id="KW-1133">Transmembrane helix</keyword>
<dbReference type="AlphaFoldDB" id="A0A2M7AXM1"/>
<evidence type="ECO:0000313" key="2">
    <source>
        <dbReference type="EMBL" id="PIU75377.1"/>
    </source>
</evidence>
<accession>A0A2M7AXM1</accession>
<feature type="transmembrane region" description="Helical" evidence="1">
    <location>
        <begin position="163"/>
        <end position="182"/>
    </location>
</feature>
<feature type="transmembrane region" description="Helical" evidence="1">
    <location>
        <begin position="133"/>
        <end position="151"/>
    </location>
</feature>
<reference evidence="3" key="1">
    <citation type="submission" date="2017-09" db="EMBL/GenBank/DDBJ databases">
        <title>Depth-based differentiation of microbial function through sediment-hosted aquifers and enrichment of novel symbionts in the deep terrestrial subsurface.</title>
        <authorList>
            <person name="Probst A.J."/>
            <person name="Ladd B."/>
            <person name="Jarett J.K."/>
            <person name="Geller-Mcgrath D.E."/>
            <person name="Sieber C.M.K."/>
            <person name="Emerson J.B."/>
            <person name="Anantharaman K."/>
            <person name="Thomas B.C."/>
            <person name="Malmstrom R."/>
            <person name="Stieglmeier M."/>
            <person name="Klingl A."/>
            <person name="Woyke T."/>
            <person name="Ryan C.M."/>
            <person name="Banfield J.F."/>
        </authorList>
    </citation>
    <scope>NUCLEOTIDE SEQUENCE [LARGE SCALE GENOMIC DNA]</scope>
</reference>
<gene>
    <name evidence="2" type="ORF">COS76_01050</name>
</gene>
<protein>
    <submittedName>
        <fullName evidence="2">Uncharacterized protein</fullName>
    </submittedName>
</protein>